<dbReference type="PANTHER" id="PTHR43406">
    <property type="entry name" value="TRYPTOPHAN SYNTHASE, ALPHA CHAIN"/>
    <property type="match status" value="1"/>
</dbReference>
<evidence type="ECO:0000256" key="3">
    <source>
        <dbReference type="ARBA" id="ARBA00011270"/>
    </source>
</evidence>
<dbReference type="Gene3D" id="3.20.20.70">
    <property type="entry name" value="Aldolase class I"/>
    <property type="match status" value="1"/>
</dbReference>
<evidence type="ECO:0000256" key="7">
    <source>
        <dbReference type="ARBA" id="ARBA00023239"/>
    </source>
</evidence>
<evidence type="ECO:0000256" key="10">
    <source>
        <dbReference type="RuleBase" id="RU003662"/>
    </source>
</evidence>
<dbReference type="OrthoDB" id="9804578at2"/>
<comment type="function">
    <text evidence="1 9">The alpha subunit is responsible for the aldol cleavage of indoleglycerol phosphate to indole and glyceraldehyde 3-phosphate.</text>
</comment>
<keyword evidence="4 9" id="KW-0028">Amino-acid biosynthesis</keyword>
<comment type="catalytic activity">
    <reaction evidence="8 9">
        <text>(1S,2R)-1-C-(indol-3-yl)glycerol 3-phosphate + L-serine = D-glyceraldehyde 3-phosphate + L-tryptophan + H2O</text>
        <dbReference type="Rhea" id="RHEA:10532"/>
        <dbReference type="ChEBI" id="CHEBI:15377"/>
        <dbReference type="ChEBI" id="CHEBI:33384"/>
        <dbReference type="ChEBI" id="CHEBI:57912"/>
        <dbReference type="ChEBI" id="CHEBI:58866"/>
        <dbReference type="ChEBI" id="CHEBI:59776"/>
        <dbReference type="EC" id="4.2.1.20"/>
    </reaction>
</comment>
<keyword evidence="12" id="KW-1185">Reference proteome</keyword>
<protein>
    <recommendedName>
        <fullName evidence="9">Tryptophan synthase alpha chain</fullName>
        <ecNumber evidence="9">4.2.1.20</ecNumber>
    </recommendedName>
</protein>
<dbReference type="InterPro" id="IPR011060">
    <property type="entry name" value="RibuloseP-bd_barrel"/>
</dbReference>
<evidence type="ECO:0000256" key="5">
    <source>
        <dbReference type="ARBA" id="ARBA00022822"/>
    </source>
</evidence>
<dbReference type="EC" id="4.2.1.20" evidence="9"/>
<evidence type="ECO:0000256" key="9">
    <source>
        <dbReference type="HAMAP-Rule" id="MF_00131"/>
    </source>
</evidence>
<comment type="pathway">
    <text evidence="2 9">Amino-acid biosynthesis; L-tryptophan biosynthesis; L-tryptophan from chorismate: step 5/5.</text>
</comment>
<gene>
    <name evidence="9" type="primary">trpA</name>
    <name evidence="11" type="ORF">CLM73_06395</name>
</gene>
<feature type="active site" description="Proton acceptor" evidence="9">
    <location>
        <position position="54"/>
    </location>
</feature>
<evidence type="ECO:0000256" key="1">
    <source>
        <dbReference type="ARBA" id="ARBA00003365"/>
    </source>
</evidence>
<dbReference type="FunFam" id="3.20.20.70:FF:000037">
    <property type="entry name" value="Tryptophan synthase alpha chain"/>
    <property type="match status" value="1"/>
</dbReference>
<keyword evidence="5 9" id="KW-0822">Tryptophan biosynthesis</keyword>
<dbReference type="GO" id="GO:0005829">
    <property type="term" value="C:cytosol"/>
    <property type="evidence" value="ECO:0007669"/>
    <property type="project" value="TreeGrafter"/>
</dbReference>
<comment type="similarity">
    <text evidence="9 10">Belongs to the TrpA family.</text>
</comment>
<dbReference type="UniPathway" id="UPA00035">
    <property type="reaction ID" value="UER00044"/>
</dbReference>
<reference evidence="11 12" key="1">
    <citation type="submission" date="2017-09" db="EMBL/GenBank/DDBJ databases">
        <title>Genomic, metabolic, and phenotypic characteristics of bacterial isolates from the natural microbiome of the model nematode Caenorhabditis elegans.</title>
        <authorList>
            <person name="Zimmermann J."/>
            <person name="Obeng N."/>
            <person name="Yang W."/>
            <person name="Obeng O."/>
            <person name="Kissoyan K."/>
            <person name="Pees B."/>
            <person name="Dirksen P."/>
            <person name="Hoppner M."/>
            <person name="Franke A."/>
            <person name="Rosenstiel P."/>
            <person name="Leippe M."/>
            <person name="Dierking K."/>
            <person name="Kaleta C."/>
            <person name="Schulenburg H."/>
        </authorList>
    </citation>
    <scope>NUCLEOTIDE SEQUENCE [LARGE SCALE GENOMIC DNA]</scope>
    <source>
        <strain evidence="11 12">MYb73</strain>
    </source>
</reference>
<evidence type="ECO:0000256" key="4">
    <source>
        <dbReference type="ARBA" id="ARBA00022605"/>
    </source>
</evidence>
<dbReference type="InterPro" id="IPR013785">
    <property type="entry name" value="Aldolase_TIM"/>
</dbReference>
<evidence type="ECO:0000256" key="6">
    <source>
        <dbReference type="ARBA" id="ARBA00023141"/>
    </source>
</evidence>
<evidence type="ECO:0000256" key="2">
    <source>
        <dbReference type="ARBA" id="ARBA00004733"/>
    </source>
</evidence>
<organism evidence="11 12">
    <name type="scientific">Achromobacter spanius</name>
    <dbReference type="NCBI Taxonomy" id="217203"/>
    <lineage>
        <taxon>Bacteria</taxon>
        <taxon>Pseudomonadati</taxon>
        <taxon>Pseudomonadota</taxon>
        <taxon>Betaproteobacteria</taxon>
        <taxon>Burkholderiales</taxon>
        <taxon>Alcaligenaceae</taxon>
        <taxon>Achromobacter</taxon>
    </lineage>
</organism>
<proteinExistence type="inferred from homology"/>
<comment type="subunit">
    <text evidence="3 9">Tetramer of two alpha and two beta chains.</text>
</comment>
<dbReference type="PANTHER" id="PTHR43406:SF1">
    <property type="entry name" value="TRYPTOPHAN SYNTHASE ALPHA CHAIN, CHLOROPLASTIC"/>
    <property type="match status" value="1"/>
</dbReference>
<accession>A0A2S0I415</accession>
<dbReference type="HAMAP" id="MF_00131">
    <property type="entry name" value="Trp_synth_alpha"/>
    <property type="match status" value="1"/>
</dbReference>
<dbReference type="InterPro" id="IPR018204">
    <property type="entry name" value="Trp_synthase_alpha_AS"/>
</dbReference>
<evidence type="ECO:0000256" key="8">
    <source>
        <dbReference type="ARBA" id="ARBA00049047"/>
    </source>
</evidence>
<dbReference type="CDD" id="cd04724">
    <property type="entry name" value="Tryptophan_synthase_alpha"/>
    <property type="match status" value="1"/>
</dbReference>
<dbReference type="Proteomes" id="UP000239477">
    <property type="component" value="Chromosome"/>
</dbReference>
<dbReference type="PROSITE" id="PS00167">
    <property type="entry name" value="TRP_SYNTHASE_ALPHA"/>
    <property type="match status" value="1"/>
</dbReference>
<keyword evidence="7 9" id="KW-0456">Lyase</keyword>
<dbReference type="EMBL" id="CP023270">
    <property type="protein sequence ID" value="AVJ26776.1"/>
    <property type="molecule type" value="Genomic_DNA"/>
</dbReference>
<name>A0A2S0I415_9BURK</name>
<feature type="active site" description="Proton acceptor" evidence="9">
    <location>
        <position position="65"/>
    </location>
</feature>
<evidence type="ECO:0000313" key="12">
    <source>
        <dbReference type="Proteomes" id="UP000239477"/>
    </source>
</evidence>
<dbReference type="RefSeq" id="WP_105237782.1">
    <property type="nucleotide sequence ID" value="NZ_CP023270.1"/>
</dbReference>
<dbReference type="Pfam" id="PF00290">
    <property type="entry name" value="Trp_syntA"/>
    <property type="match status" value="1"/>
</dbReference>
<keyword evidence="6 9" id="KW-0057">Aromatic amino acid biosynthesis</keyword>
<dbReference type="NCBIfam" id="TIGR00262">
    <property type="entry name" value="trpA"/>
    <property type="match status" value="1"/>
</dbReference>
<dbReference type="AlphaFoldDB" id="A0A2S0I415"/>
<sequence>MTTRTDRIAAAFARTAESGRAAALIPYIAAGDPSPAATVPLMHALVEAGADVIELGVPFSDPMADGPVIQRAADRAIAQGVGLARVLELVADFRQRDTATPVVLMGYANPIERMGQAEFASRAAQAGVDGVLVVDYPPEEVIEFAATLGEHGIAPIFLLAPTSTEDRMKAVGAVARGYVYYVSLKGVTGAGSLNTDDVADRVAVIRRHVRDIPVGVGFGIRDAESAQRVARAADAVVIGSKLIETMEQAVANAPAAQQTDAAVAAASGWLRTIRQALDQVKRENASA</sequence>
<dbReference type="InterPro" id="IPR002028">
    <property type="entry name" value="Trp_synthase_suA"/>
</dbReference>
<dbReference type="SUPFAM" id="SSF51366">
    <property type="entry name" value="Ribulose-phoshate binding barrel"/>
    <property type="match status" value="1"/>
</dbReference>
<evidence type="ECO:0000313" key="11">
    <source>
        <dbReference type="EMBL" id="AVJ26776.1"/>
    </source>
</evidence>
<dbReference type="GO" id="GO:0004834">
    <property type="term" value="F:tryptophan synthase activity"/>
    <property type="evidence" value="ECO:0007669"/>
    <property type="project" value="UniProtKB-UniRule"/>
</dbReference>